<feature type="domain" description="Rhamnogalacturonase A/B/Epimerase-like pectate lyase" evidence="1">
    <location>
        <begin position="191"/>
        <end position="426"/>
    </location>
</feature>
<dbReference type="InterPro" id="IPR012334">
    <property type="entry name" value="Pectin_lyas_fold"/>
</dbReference>
<comment type="caution">
    <text evidence="2">The sequence shown here is derived from an EMBL/GenBank/DDBJ whole genome shotgun (WGS) entry which is preliminary data.</text>
</comment>
<evidence type="ECO:0000313" key="3">
    <source>
        <dbReference type="Proteomes" id="UP000474175"/>
    </source>
</evidence>
<gene>
    <name evidence="2" type="ORF">GK108_10370</name>
</gene>
<protein>
    <recommendedName>
        <fullName evidence="1">Rhamnogalacturonase A/B/Epimerase-like pectate lyase domain-containing protein</fullName>
    </recommendedName>
</protein>
<sequence length="560" mass="59579">MHRIIIRLRPLVCLLFSSLILGLASLQAQVRVGLPTAPPDGSAALEVSGGPYTTGSEYRGIAPPKVALSKTSLASPITKPVTGLLVYNTANQNDVTPGYYYWEGSKWLRLTTDHPGSARVAAVNGQSIPAHLISQVSSLSATLPDIIYIADEGREGMFRYNSTSTVTPDGAMSLSITSGAGRYLRVYDGVVNVKWFGAKGDGTTNDIAALNAAINYTVTRSVGYMGHGNSGVVFLPRGVYSVAQRLVIPNKIRLLGEGPRVSEIRPTSSYSDSILVELSNKNFSPPGKINIFSTGIENISLHLLGKAGLIGVYSTEINEHAGLDHFLIGGVRYIGILIEPPGSNPGYGPQNFKITRGEIIFDTTEDANTRGIVIDANGGDLQALRDISIVGKNALGYGIELNRVSGFAISSIHVENLARGISIGEKGPVIAFSITGVNAQVKVLRTIYLSSNYDSFGYMLSAIRSTGDLTDFNGPVTYAVEDRKNQPTGKTTIPGPLGFYTVSTQVSPPTGGGARNIRCSDSLYDRVVLPTYADNAAATTGGVPVGYMYRTSDGTIKIRY</sequence>
<dbReference type="SUPFAM" id="SSF51126">
    <property type="entry name" value="Pectin lyase-like"/>
    <property type="match status" value="1"/>
</dbReference>
<dbReference type="RefSeq" id="WP_163946865.1">
    <property type="nucleotide sequence ID" value="NZ_JAAFZH010000003.1"/>
</dbReference>
<organism evidence="2 3">
    <name type="scientific">Spirosoma terrae</name>
    <dbReference type="NCBI Taxonomy" id="1968276"/>
    <lineage>
        <taxon>Bacteria</taxon>
        <taxon>Pseudomonadati</taxon>
        <taxon>Bacteroidota</taxon>
        <taxon>Cytophagia</taxon>
        <taxon>Cytophagales</taxon>
        <taxon>Cytophagaceae</taxon>
        <taxon>Spirosoma</taxon>
    </lineage>
</organism>
<dbReference type="AlphaFoldDB" id="A0A6L9L422"/>
<dbReference type="Gene3D" id="2.160.20.10">
    <property type="entry name" value="Single-stranded right-handed beta-helix, Pectin lyase-like"/>
    <property type="match status" value="1"/>
</dbReference>
<accession>A0A6L9L422</accession>
<name>A0A6L9L422_9BACT</name>
<dbReference type="InterPro" id="IPR011050">
    <property type="entry name" value="Pectin_lyase_fold/virulence"/>
</dbReference>
<reference evidence="2 3" key="1">
    <citation type="submission" date="2020-02" db="EMBL/GenBank/DDBJ databases">
        <title>Draft genome sequence of two Spirosoma agri KCTC 52727 and Spirosoma terrae KCTC 52035.</title>
        <authorList>
            <person name="Rojas J."/>
            <person name="Ambika Manirajan B."/>
            <person name="Suarez C."/>
            <person name="Ratering S."/>
            <person name="Schnell S."/>
        </authorList>
    </citation>
    <scope>NUCLEOTIDE SEQUENCE [LARGE SCALE GENOMIC DNA]</scope>
    <source>
        <strain evidence="2 3">KCTC 52035</strain>
    </source>
</reference>
<evidence type="ECO:0000259" key="1">
    <source>
        <dbReference type="Pfam" id="PF12708"/>
    </source>
</evidence>
<dbReference type="Proteomes" id="UP000474175">
    <property type="component" value="Unassembled WGS sequence"/>
</dbReference>
<keyword evidence="3" id="KW-1185">Reference proteome</keyword>
<proteinExistence type="predicted"/>
<dbReference type="Pfam" id="PF12708">
    <property type="entry name" value="Pect-lyase_RHGA_epim"/>
    <property type="match status" value="1"/>
</dbReference>
<dbReference type="InterPro" id="IPR024535">
    <property type="entry name" value="RHGA/B-epi-like_pectate_lyase"/>
</dbReference>
<dbReference type="EMBL" id="JAAFZH010000003">
    <property type="protein sequence ID" value="NDU95276.1"/>
    <property type="molecule type" value="Genomic_DNA"/>
</dbReference>
<evidence type="ECO:0000313" key="2">
    <source>
        <dbReference type="EMBL" id="NDU95276.1"/>
    </source>
</evidence>